<dbReference type="EMBL" id="JBBPBM010000017">
    <property type="protein sequence ID" value="KAK8556608.1"/>
    <property type="molecule type" value="Genomic_DNA"/>
</dbReference>
<evidence type="ECO:0000313" key="3">
    <source>
        <dbReference type="Proteomes" id="UP001472677"/>
    </source>
</evidence>
<comment type="caution">
    <text evidence="2">The sequence shown here is derived from an EMBL/GenBank/DDBJ whole genome shotgun (WGS) entry which is preliminary data.</text>
</comment>
<evidence type="ECO:0000256" key="1">
    <source>
        <dbReference type="SAM" id="MobiDB-lite"/>
    </source>
</evidence>
<proteinExistence type="predicted"/>
<evidence type="ECO:0000313" key="2">
    <source>
        <dbReference type="EMBL" id="KAK8556608.1"/>
    </source>
</evidence>
<feature type="region of interest" description="Disordered" evidence="1">
    <location>
        <begin position="1"/>
        <end position="21"/>
    </location>
</feature>
<name>A0ABR2EAM1_9ROSI</name>
<sequence length="222" mass="24350">MAMTDYQKAKKGRNHDGDDAIHVDSVLVGELNVVEDSSMSKQQVGVSTDDGPNDMAIDPSMDIMASEVVASPKQSFIGDLDVELKVINRRRKETSKKRGNQIAEGGSSRSHFDVLSSLSEDVNTIDHPGDNVALVQQNVNTNGPSVLTQGKRIAQPIVERNRSETAVMGGNTDVESLSETPKLYAIGECWSERTQRCCIRESYLDSPCFEECSYIVVRIANQ</sequence>
<keyword evidence="3" id="KW-1185">Reference proteome</keyword>
<organism evidence="2 3">
    <name type="scientific">Hibiscus sabdariffa</name>
    <name type="common">roselle</name>
    <dbReference type="NCBI Taxonomy" id="183260"/>
    <lineage>
        <taxon>Eukaryota</taxon>
        <taxon>Viridiplantae</taxon>
        <taxon>Streptophyta</taxon>
        <taxon>Embryophyta</taxon>
        <taxon>Tracheophyta</taxon>
        <taxon>Spermatophyta</taxon>
        <taxon>Magnoliopsida</taxon>
        <taxon>eudicotyledons</taxon>
        <taxon>Gunneridae</taxon>
        <taxon>Pentapetalae</taxon>
        <taxon>rosids</taxon>
        <taxon>malvids</taxon>
        <taxon>Malvales</taxon>
        <taxon>Malvaceae</taxon>
        <taxon>Malvoideae</taxon>
        <taxon>Hibiscus</taxon>
    </lineage>
</organism>
<dbReference type="Proteomes" id="UP001472677">
    <property type="component" value="Unassembled WGS sequence"/>
</dbReference>
<protein>
    <submittedName>
        <fullName evidence="2">Uncharacterized protein</fullName>
    </submittedName>
</protein>
<reference evidence="2 3" key="1">
    <citation type="journal article" date="2024" name="G3 (Bethesda)">
        <title>Genome assembly of Hibiscus sabdariffa L. provides insights into metabolisms of medicinal natural products.</title>
        <authorList>
            <person name="Kim T."/>
        </authorList>
    </citation>
    <scope>NUCLEOTIDE SEQUENCE [LARGE SCALE GENOMIC DNA]</scope>
    <source>
        <strain evidence="2">TK-2024</strain>
        <tissue evidence="2">Old leaves</tissue>
    </source>
</reference>
<accession>A0ABR2EAM1</accession>
<gene>
    <name evidence="2" type="ORF">V6N12_003005</name>
</gene>